<accession>A0A195DY98</accession>
<evidence type="ECO:0000313" key="2">
    <source>
        <dbReference type="Proteomes" id="UP000078492"/>
    </source>
</evidence>
<name>A0A195DY98_9HYME</name>
<dbReference type="AlphaFoldDB" id="A0A195DY98"/>
<organism evidence="1 2">
    <name type="scientific">Trachymyrmex cornetzi</name>
    <dbReference type="NCBI Taxonomy" id="471704"/>
    <lineage>
        <taxon>Eukaryota</taxon>
        <taxon>Metazoa</taxon>
        <taxon>Ecdysozoa</taxon>
        <taxon>Arthropoda</taxon>
        <taxon>Hexapoda</taxon>
        <taxon>Insecta</taxon>
        <taxon>Pterygota</taxon>
        <taxon>Neoptera</taxon>
        <taxon>Endopterygota</taxon>
        <taxon>Hymenoptera</taxon>
        <taxon>Apocrita</taxon>
        <taxon>Aculeata</taxon>
        <taxon>Formicoidea</taxon>
        <taxon>Formicidae</taxon>
        <taxon>Myrmicinae</taxon>
        <taxon>Trachymyrmex</taxon>
    </lineage>
</organism>
<dbReference type="Proteomes" id="UP000078492">
    <property type="component" value="Unassembled WGS sequence"/>
</dbReference>
<dbReference type="EMBL" id="KQ980066">
    <property type="protein sequence ID" value="KYN17885.1"/>
    <property type="molecule type" value="Genomic_DNA"/>
</dbReference>
<proteinExistence type="predicted"/>
<keyword evidence="2" id="KW-1185">Reference proteome</keyword>
<sequence>MAVSTERKSMPSNAACLGPGLCINFSFRGILPWRSLGPLLLPKTLMGNAYRLGGHLADLAPAATLFTPSDAHVDRDGNDKPMHTVALDANRLCKHPIETTSGSRDIILWRIAGGTREVRDIRIASAEPRAPATANHSDPRLTPEPANSFVKSFCEFTALVTSTLSPTVFPSWDRRRPDQTCTPVLVRQRDYSEAQRGVGYTAEAATSVEKSEEGGAEGGVRGRWIYGAAERGDSCRFRAALVQNAPVELQPTTHK</sequence>
<reference evidence="1 2" key="1">
    <citation type="submission" date="2015-09" db="EMBL/GenBank/DDBJ databases">
        <title>Trachymyrmex cornetzi WGS genome.</title>
        <authorList>
            <person name="Nygaard S."/>
            <person name="Hu H."/>
            <person name="Boomsma J."/>
            <person name="Zhang G."/>
        </authorList>
    </citation>
    <scope>NUCLEOTIDE SEQUENCE [LARGE SCALE GENOMIC DNA]</scope>
    <source>
        <strain evidence="1">Tcor2-1</strain>
        <tissue evidence="1">Whole body</tissue>
    </source>
</reference>
<protein>
    <submittedName>
        <fullName evidence="1">Uncharacterized protein</fullName>
    </submittedName>
</protein>
<gene>
    <name evidence="1" type="ORF">ALC57_09767</name>
</gene>
<evidence type="ECO:0000313" key="1">
    <source>
        <dbReference type="EMBL" id="KYN17885.1"/>
    </source>
</evidence>